<evidence type="ECO:0000256" key="3">
    <source>
        <dbReference type="ARBA" id="ARBA00022840"/>
    </source>
</evidence>
<reference evidence="6 7" key="1">
    <citation type="submission" date="2014-08" db="EMBL/GenBank/DDBJ databases">
        <title>Genomic and Phenotypic Diversity of Colwellia psychrerythraea strains from Disparate Marine Basins.</title>
        <authorList>
            <person name="Techtmann S.M."/>
            <person name="Stelling S.C."/>
            <person name="Utturkar S.M."/>
            <person name="Alshibli N."/>
            <person name="Harris A."/>
            <person name="Brown S.D."/>
            <person name="Hazen T.C."/>
        </authorList>
    </citation>
    <scope>NUCLEOTIDE SEQUENCE [LARGE SCALE GENOMIC DNA]</scope>
    <source>
        <strain evidence="6 7">GAB14E</strain>
    </source>
</reference>
<dbReference type="GO" id="GO:0005886">
    <property type="term" value="C:plasma membrane"/>
    <property type="evidence" value="ECO:0007669"/>
    <property type="project" value="TreeGrafter"/>
</dbReference>
<feature type="domain" description="ABC transporter" evidence="5">
    <location>
        <begin position="20"/>
        <end position="257"/>
    </location>
</feature>
<evidence type="ECO:0000259" key="5">
    <source>
        <dbReference type="PROSITE" id="PS50893"/>
    </source>
</evidence>
<sequence>MNNTTSPIKAVASNKQKTIIALKNISKTYHSSNIEIKALADINLDIMPGDYLSISGPSGCGKSTLLSLLGLLDSPSSGEYLIENVDTLNLTMDQQAELRNLHIGFVFQSFNLIDELSIFDNVALPLTYREETLTKSEIEQRVIQALTQVEMEHRKNHKPNQLSGGQQQRVAIARALAGQPSILLVDEPTGNLDSKNGDAVMDILNNLNKQGTTICMVTHDVRYAGHATKQIHLLDGKIIESSNAQDNVTNLSQQAVV</sequence>
<dbReference type="PROSITE" id="PS00211">
    <property type="entry name" value="ABC_TRANSPORTER_1"/>
    <property type="match status" value="1"/>
</dbReference>
<dbReference type="InterPro" id="IPR003439">
    <property type="entry name" value="ABC_transporter-like_ATP-bd"/>
</dbReference>
<evidence type="ECO:0000313" key="7">
    <source>
        <dbReference type="Proteomes" id="UP000029868"/>
    </source>
</evidence>
<dbReference type="EC" id="3.6.3.31" evidence="6"/>
<accession>A0A099KGS6</accession>
<dbReference type="InterPro" id="IPR017871">
    <property type="entry name" value="ABC_transporter-like_CS"/>
</dbReference>
<dbReference type="Pfam" id="PF00005">
    <property type="entry name" value="ABC_tran"/>
    <property type="match status" value="1"/>
</dbReference>
<dbReference type="SUPFAM" id="SSF52540">
    <property type="entry name" value="P-loop containing nucleoside triphosphate hydrolases"/>
    <property type="match status" value="1"/>
</dbReference>
<comment type="similarity">
    <text evidence="4">Belongs to the ABC transporter superfamily. Macrolide exporter (TC 3.A.1.122) family.</text>
</comment>
<dbReference type="Gene3D" id="3.40.50.300">
    <property type="entry name" value="P-loop containing nucleotide triphosphate hydrolases"/>
    <property type="match status" value="1"/>
</dbReference>
<dbReference type="SMART" id="SM00382">
    <property type="entry name" value="AAA"/>
    <property type="match status" value="1"/>
</dbReference>
<protein>
    <submittedName>
        <fullName evidence="6">Polyamine-transporting ATPase</fullName>
        <ecNumber evidence="6">3.6.3.31</ecNumber>
    </submittedName>
</protein>
<dbReference type="OrthoDB" id="6224429at2"/>
<keyword evidence="6" id="KW-0378">Hydrolase</keyword>
<evidence type="ECO:0000256" key="4">
    <source>
        <dbReference type="ARBA" id="ARBA00038388"/>
    </source>
</evidence>
<dbReference type="GO" id="GO:0022857">
    <property type="term" value="F:transmembrane transporter activity"/>
    <property type="evidence" value="ECO:0007669"/>
    <property type="project" value="UniProtKB-ARBA"/>
</dbReference>
<dbReference type="GO" id="GO:0016887">
    <property type="term" value="F:ATP hydrolysis activity"/>
    <property type="evidence" value="ECO:0007669"/>
    <property type="project" value="InterPro"/>
</dbReference>
<dbReference type="PATRIC" id="fig|28229.3.peg.4161"/>
<dbReference type="InterPro" id="IPR017911">
    <property type="entry name" value="MacB-like_ATP-bd"/>
</dbReference>
<dbReference type="GO" id="GO:1902495">
    <property type="term" value="C:transmembrane transporter complex"/>
    <property type="evidence" value="ECO:0007669"/>
    <property type="project" value="UniProtKB-ARBA"/>
</dbReference>
<dbReference type="InterPro" id="IPR015854">
    <property type="entry name" value="ABC_transpr_LolD-like"/>
</dbReference>
<comment type="caution">
    <text evidence="6">The sequence shown here is derived from an EMBL/GenBank/DDBJ whole genome shotgun (WGS) entry which is preliminary data.</text>
</comment>
<gene>
    <name evidence="6" type="ORF">GAB14E_4183</name>
</gene>
<keyword evidence="1" id="KW-0813">Transport</keyword>
<dbReference type="RefSeq" id="WP_052094028.1">
    <property type="nucleotide sequence ID" value="NZ_JQEC01000057.1"/>
</dbReference>
<dbReference type="InterPro" id="IPR027417">
    <property type="entry name" value="P-loop_NTPase"/>
</dbReference>
<dbReference type="PANTHER" id="PTHR24220">
    <property type="entry name" value="IMPORT ATP-BINDING PROTEIN"/>
    <property type="match status" value="1"/>
</dbReference>
<dbReference type="Proteomes" id="UP000029868">
    <property type="component" value="Unassembled WGS sequence"/>
</dbReference>
<proteinExistence type="inferred from homology"/>
<name>A0A099KGS6_COLPS</name>
<dbReference type="FunFam" id="3.40.50.300:FF:000032">
    <property type="entry name" value="Export ABC transporter ATP-binding protein"/>
    <property type="match status" value="1"/>
</dbReference>
<dbReference type="CDD" id="cd03255">
    <property type="entry name" value="ABC_MJ0796_LolCDE_FtsE"/>
    <property type="match status" value="1"/>
</dbReference>
<dbReference type="AlphaFoldDB" id="A0A099KGS6"/>
<dbReference type="PANTHER" id="PTHR24220:SF648">
    <property type="entry name" value="ABC TRANSPORTER ATP-BINDING PROTEIN YTRE"/>
    <property type="match status" value="1"/>
</dbReference>
<dbReference type="PROSITE" id="PS50893">
    <property type="entry name" value="ABC_TRANSPORTER_2"/>
    <property type="match status" value="1"/>
</dbReference>
<dbReference type="InterPro" id="IPR003593">
    <property type="entry name" value="AAA+_ATPase"/>
</dbReference>
<dbReference type="EMBL" id="JQEC01000057">
    <property type="protein sequence ID" value="KGJ89187.1"/>
    <property type="molecule type" value="Genomic_DNA"/>
</dbReference>
<evidence type="ECO:0000256" key="2">
    <source>
        <dbReference type="ARBA" id="ARBA00022741"/>
    </source>
</evidence>
<evidence type="ECO:0000256" key="1">
    <source>
        <dbReference type="ARBA" id="ARBA00022448"/>
    </source>
</evidence>
<organism evidence="6 7">
    <name type="scientific">Colwellia psychrerythraea</name>
    <name type="common">Vibrio psychroerythus</name>
    <dbReference type="NCBI Taxonomy" id="28229"/>
    <lineage>
        <taxon>Bacteria</taxon>
        <taxon>Pseudomonadati</taxon>
        <taxon>Pseudomonadota</taxon>
        <taxon>Gammaproteobacteria</taxon>
        <taxon>Alteromonadales</taxon>
        <taxon>Colwelliaceae</taxon>
        <taxon>Colwellia</taxon>
    </lineage>
</organism>
<evidence type="ECO:0000313" key="6">
    <source>
        <dbReference type="EMBL" id="KGJ89187.1"/>
    </source>
</evidence>
<keyword evidence="2" id="KW-0547">Nucleotide-binding</keyword>
<dbReference type="GO" id="GO:0005524">
    <property type="term" value="F:ATP binding"/>
    <property type="evidence" value="ECO:0007669"/>
    <property type="project" value="UniProtKB-KW"/>
</dbReference>
<keyword evidence="3" id="KW-0067">ATP-binding</keyword>